<feature type="domain" description="EF-hand" evidence="5">
    <location>
        <begin position="218"/>
        <end position="253"/>
    </location>
</feature>
<evidence type="ECO:0000259" key="5">
    <source>
        <dbReference type="PROSITE" id="PS50222"/>
    </source>
</evidence>
<dbReference type="CDD" id="cd00051">
    <property type="entry name" value="EFh"/>
    <property type="match status" value="3"/>
</dbReference>
<dbReference type="SUPFAM" id="SSF47473">
    <property type="entry name" value="EF-hand"/>
    <property type="match status" value="2"/>
</dbReference>
<dbReference type="PROSITE" id="PS00018">
    <property type="entry name" value="EF_HAND_1"/>
    <property type="match status" value="3"/>
</dbReference>
<dbReference type="InterPro" id="IPR002048">
    <property type="entry name" value="EF_hand_dom"/>
</dbReference>
<dbReference type="AlphaFoldDB" id="A0A7S4G5W4"/>
<dbReference type="InterPro" id="IPR051581">
    <property type="entry name" value="Ca-bind"/>
</dbReference>
<dbReference type="SMART" id="SM00054">
    <property type="entry name" value="EFh"/>
    <property type="match status" value="4"/>
</dbReference>
<evidence type="ECO:0000256" key="3">
    <source>
        <dbReference type="ARBA" id="ARBA00022837"/>
    </source>
</evidence>
<protein>
    <recommendedName>
        <fullName evidence="5">EF-hand domain-containing protein</fullName>
    </recommendedName>
</protein>
<evidence type="ECO:0000256" key="2">
    <source>
        <dbReference type="ARBA" id="ARBA00022737"/>
    </source>
</evidence>
<feature type="region of interest" description="Disordered" evidence="4">
    <location>
        <begin position="1"/>
        <end position="34"/>
    </location>
</feature>
<evidence type="ECO:0000313" key="6">
    <source>
        <dbReference type="EMBL" id="CAE0826053.1"/>
    </source>
</evidence>
<proteinExistence type="predicted"/>
<dbReference type="InterPro" id="IPR018247">
    <property type="entry name" value="EF_Hand_1_Ca_BS"/>
</dbReference>
<dbReference type="InterPro" id="IPR011992">
    <property type="entry name" value="EF-hand-dom_pair"/>
</dbReference>
<gene>
    <name evidence="6" type="ORF">EGYM00163_LOCUS37305</name>
</gene>
<feature type="domain" description="EF-hand" evidence="5">
    <location>
        <begin position="716"/>
        <end position="751"/>
    </location>
</feature>
<evidence type="ECO:0000256" key="4">
    <source>
        <dbReference type="SAM" id="MobiDB-lite"/>
    </source>
</evidence>
<dbReference type="PANTHER" id="PTHR34524">
    <property type="entry name" value="CALCYPHOSIN"/>
    <property type="match status" value="1"/>
</dbReference>
<organism evidence="6">
    <name type="scientific">Eutreptiella gymnastica</name>
    <dbReference type="NCBI Taxonomy" id="73025"/>
    <lineage>
        <taxon>Eukaryota</taxon>
        <taxon>Discoba</taxon>
        <taxon>Euglenozoa</taxon>
        <taxon>Euglenida</taxon>
        <taxon>Spirocuta</taxon>
        <taxon>Euglenophyceae</taxon>
        <taxon>Eutreptiales</taxon>
        <taxon>Eutreptiaceae</taxon>
        <taxon>Eutreptiella</taxon>
    </lineage>
</organism>
<dbReference type="Pfam" id="PF13833">
    <property type="entry name" value="EF-hand_8"/>
    <property type="match status" value="1"/>
</dbReference>
<sequence>MASALALARSKRHNTGFKSNSDAFRSGGDGFEQTQPPILLVQQTMGNKDPIMRENNWRGPAPMSTTNKVAYASHKTTDVDCLEDAEIDFGHRPPMNGSVTNRVTTVHNVPHDGWRPVTEMKAKYGNHSTGVADFELASRHGVREPGQNDIPPPVAAHGLKPMGLPAVDLVRLTLYDIYGRRGMRALTRTLKDMLGPDGNMKLDKNALVTALQHLGLDPTPQEVDELMHFFDRDRSGIIEPRELLAGIRGLTVDARRKLVRQAFKQLDPEGTGSVLMSEMLQLYDPNHHPEVLRGAASPEDVYQEFAEDWSHKRPTDPVTLGEFCEYYDDVSTMTDDDDYFELLLRNTWHVSGGKGVAACTACRRVFVEHTDGRQSVETLKNDLRIQPHEMEKMRQNLITQGISDIVEINLLDGGNTTEPGDLQRAVFENRNVHAAQASRGNWVPFRNSTQSSYDLMGGNTCGNAIKDLYPHRLCASKERKMAREDPVEFQVYTSQDPMETTSGASMAPRRNQYHTSVDEVLQTNPLALKAAQNAPDLMTRSRVLTGQPNREMNDGGYARNNGAAVVNEWETCQNPHRLHLKEAPKARVAKRLEYEGQKNMSIYKSEFRDQHKVPVSAQNFCELKKNLTGFSYQNQWHVMPPSEADLEMKRMQQTKPQLQKTGIPIVDAVRQRIFDRAGAGGFRALTRILRVMDDDGNRNLTPTEFHGGLQAYGISLTPQEMDQVLRVFDRDGSGTISITEFIRQLRGPMPERRQQLIRMAYQVLDRNSDERVTMRELLGIYDCSGHPDVVAQRKTPEQVMQDFSASWDKNNDAIITLPEFTDYYADISAGIDDDRYFELMMKNCWRLSVATPKTGTPKTPKFSRF</sequence>
<keyword evidence="1" id="KW-0479">Metal-binding</keyword>
<dbReference type="EMBL" id="HBJA01107949">
    <property type="protein sequence ID" value="CAE0826053.1"/>
    <property type="molecule type" value="Transcribed_RNA"/>
</dbReference>
<accession>A0A7S4G5W4</accession>
<dbReference type="Pfam" id="PF13499">
    <property type="entry name" value="EF-hand_7"/>
    <property type="match status" value="1"/>
</dbReference>
<keyword evidence="3" id="KW-0106">Calcium</keyword>
<keyword evidence="2" id="KW-0677">Repeat</keyword>
<dbReference type="PROSITE" id="PS50222">
    <property type="entry name" value="EF_HAND_2"/>
    <property type="match status" value="2"/>
</dbReference>
<dbReference type="PANTHER" id="PTHR34524:SF6">
    <property type="entry name" value="CALCYPHOSINE LIKE"/>
    <property type="match status" value="1"/>
</dbReference>
<reference evidence="6" key="1">
    <citation type="submission" date="2021-01" db="EMBL/GenBank/DDBJ databases">
        <authorList>
            <person name="Corre E."/>
            <person name="Pelletier E."/>
            <person name="Niang G."/>
            <person name="Scheremetjew M."/>
            <person name="Finn R."/>
            <person name="Kale V."/>
            <person name="Holt S."/>
            <person name="Cochrane G."/>
            <person name="Meng A."/>
            <person name="Brown T."/>
            <person name="Cohen L."/>
        </authorList>
    </citation>
    <scope>NUCLEOTIDE SEQUENCE</scope>
    <source>
        <strain evidence="6">CCMP1594</strain>
    </source>
</reference>
<evidence type="ECO:0000256" key="1">
    <source>
        <dbReference type="ARBA" id="ARBA00022723"/>
    </source>
</evidence>
<dbReference type="Gene3D" id="1.10.238.10">
    <property type="entry name" value="EF-hand"/>
    <property type="match status" value="4"/>
</dbReference>
<dbReference type="GO" id="GO:0005509">
    <property type="term" value="F:calcium ion binding"/>
    <property type="evidence" value="ECO:0007669"/>
    <property type="project" value="InterPro"/>
</dbReference>
<name>A0A7S4G5W4_9EUGL</name>